<gene>
    <name evidence="2" type="ORF">KQ910_10975</name>
</gene>
<dbReference type="RefSeq" id="WP_216959533.1">
    <property type="nucleotide sequence ID" value="NZ_JAHOPB010000001.1"/>
</dbReference>
<dbReference type="Proteomes" id="UP000727907">
    <property type="component" value="Unassembled WGS sequence"/>
</dbReference>
<organism evidence="2 3">
    <name type="scientific">Reyranella humidisoli</name>
    <dbReference type="NCBI Taxonomy" id="2849149"/>
    <lineage>
        <taxon>Bacteria</taxon>
        <taxon>Pseudomonadati</taxon>
        <taxon>Pseudomonadota</taxon>
        <taxon>Alphaproteobacteria</taxon>
        <taxon>Hyphomicrobiales</taxon>
        <taxon>Reyranellaceae</taxon>
        <taxon>Reyranella</taxon>
    </lineage>
</organism>
<evidence type="ECO:0000313" key="3">
    <source>
        <dbReference type="Proteomes" id="UP000727907"/>
    </source>
</evidence>
<keyword evidence="3" id="KW-1185">Reference proteome</keyword>
<sequence length="186" mass="19439">MKPFASILARGLGLGLSLGLTVALAGCSQFDQAFAPPPPSALSQPIQASEVEWSRKAGTNTVSGIATMKAGGTTHTCTGQAANLLPDSAYARARMTAIFGNDTRGTRAASLAPVKFESGDDPLYVSTLRRTTCDASGSFSFPRVPDGVWYVTTSVKWDGPGDRVEGGSMMKRVDVRGGKLVKVTLP</sequence>
<accession>A0ABS6II70</accession>
<keyword evidence="1" id="KW-0732">Signal</keyword>
<protein>
    <recommendedName>
        <fullName evidence="4">Lipoprotein</fullName>
    </recommendedName>
</protein>
<evidence type="ECO:0008006" key="4">
    <source>
        <dbReference type="Google" id="ProtNLM"/>
    </source>
</evidence>
<reference evidence="2 3" key="1">
    <citation type="submission" date="2021-06" db="EMBL/GenBank/DDBJ databases">
        <authorList>
            <person name="Lee D.H."/>
        </authorList>
    </citation>
    <scope>NUCLEOTIDE SEQUENCE [LARGE SCALE GENOMIC DNA]</scope>
    <source>
        <strain evidence="2 3">MMS21-HV4-11</strain>
    </source>
</reference>
<dbReference type="PROSITE" id="PS51257">
    <property type="entry name" value="PROKAR_LIPOPROTEIN"/>
    <property type="match status" value="1"/>
</dbReference>
<dbReference type="EMBL" id="JAHOPB010000001">
    <property type="protein sequence ID" value="MBU8874289.1"/>
    <property type="molecule type" value="Genomic_DNA"/>
</dbReference>
<feature type="chain" id="PRO_5047173206" description="Lipoprotein" evidence="1">
    <location>
        <begin position="26"/>
        <end position="186"/>
    </location>
</feature>
<evidence type="ECO:0000313" key="2">
    <source>
        <dbReference type="EMBL" id="MBU8874289.1"/>
    </source>
</evidence>
<proteinExistence type="predicted"/>
<evidence type="ECO:0000256" key="1">
    <source>
        <dbReference type="SAM" id="SignalP"/>
    </source>
</evidence>
<name>A0ABS6II70_9HYPH</name>
<comment type="caution">
    <text evidence="2">The sequence shown here is derived from an EMBL/GenBank/DDBJ whole genome shotgun (WGS) entry which is preliminary data.</text>
</comment>
<feature type="signal peptide" evidence="1">
    <location>
        <begin position="1"/>
        <end position="25"/>
    </location>
</feature>